<sequence length="10" mass="1243">MYHYECNNGI</sequence>
<accession>A0A0E9VW04</accession>
<dbReference type="EMBL" id="GBXM01026355">
    <property type="protein sequence ID" value="JAH82222.1"/>
    <property type="molecule type" value="Transcribed_RNA"/>
</dbReference>
<reference evidence="1" key="2">
    <citation type="journal article" date="2015" name="Fish Shellfish Immunol.">
        <title>Early steps in the European eel (Anguilla anguilla)-Vibrio vulnificus interaction in the gills: Role of the RtxA13 toxin.</title>
        <authorList>
            <person name="Callol A."/>
            <person name="Pajuelo D."/>
            <person name="Ebbesson L."/>
            <person name="Teles M."/>
            <person name="MacKenzie S."/>
            <person name="Amaro C."/>
        </authorList>
    </citation>
    <scope>NUCLEOTIDE SEQUENCE</scope>
</reference>
<reference evidence="1" key="1">
    <citation type="submission" date="2014-11" db="EMBL/GenBank/DDBJ databases">
        <authorList>
            <person name="Amaro Gonzalez C."/>
        </authorList>
    </citation>
    <scope>NUCLEOTIDE SEQUENCE</scope>
</reference>
<organism evidence="1">
    <name type="scientific">Anguilla anguilla</name>
    <name type="common">European freshwater eel</name>
    <name type="synonym">Muraena anguilla</name>
    <dbReference type="NCBI Taxonomy" id="7936"/>
    <lineage>
        <taxon>Eukaryota</taxon>
        <taxon>Metazoa</taxon>
        <taxon>Chordata</taxon>
        <taxon>Craniata</taxon>
        <taxon>Vertebrata</taxon>
        <taxon>Euteleostomi</taxon>
        <taxon>Actinopterygii</taxon>
        <taxon>Neopterygii</taxon>
        <taxon>Teleostei</taxon>
        <taxon>Anguilliformes</taxon>
        <taxon>Anguillidae</taxon>
        <taxon>Anguilla</taxon>
    </lineage>
</organism>
<proteinExistence type="predicted"/>
<evidence type="ECO:0000313" key="1">
    <source>
        <dbReference type="EMBL" id="JAH82222.1"/>
    </source>
</evidence>
<name>A0A0E9VW04_ANGAN</name>
<protein>
    <submittedName>
        <fullName evidence="1">Uncharacterized protein</fullName>
    </submittedName>
</protein>